<dbReference type="InterPro" id="IPR007867">
    <property type="entry name" value="GMC_OxRtase_C"/>
</dbReference>
<dbReference type="InterPro" id="IPR036188">
    <property type="entry name" value="FAD/NAD-bd_sf"/>
</dbReference>
<dbReference type="Pfam" id="PF00732">
    <property type="entry name" value="GMC_oxred_N"/>
    <property type="match status" value="1"/>
</dbReference>
<protein>
    <submittedName>
        <fullName evidence="7">GMC family oxidoreductase N-terminal domain-containing protein</fullName>
    </submittedName>
</protein>
<feature type="domain" description="Glucose-methanol-choline oxidoreductase N-terminal" evidence="6">
    <location>
        <begin position="275"/>
        <end position="289"/>
    </location>
</feature>
<dbReference type="EMBL" id="JAICBX010000004">
    <property type="protein sequence ID" value="MBW8639470.1"/>
    <property type="molecule type" value="Genomic_DNA"/>
</dbReference>
<proteinExistence type="inferred from homology"/>
<dbReference type="Gene3D" id="3.50.50.60">
    <property type="entry name" value="FAD/NAD(P)-binding domain"/>
    <property type="match status" value="2"/>
</dbReference>
<evidence type="ECO:0000256" key="1">
    <source>
        <dbReference type="ARBA" id="ARBA00001974"/>
    </source>
</evidence>
<keyword evidence="3" id="KW-0285">Flavoprotein</keyword>
<dbReference type="PROSITE" id="PS00624">
    <property type="entry name" value="GMC_OXRED_2"/>
    <property type="match status" value="1"/>
</dbReference>
<comment type="similarity">
    <text evidence="2">Belongs to the GMC oxidoreductase family.</text>
</comment>
<dbReference type="Proteomes" id="UP001196509">
    <property type="component" value="Unassembled WGS sequence"/>
</dbReference>
<dbReference type="PIRSF" id="PIRSF000137">
    <property type="entry name" value="Alcohol_oxidase"/>
    <property type="match status" value="1"/>
</dbReference>
<dbReference type="SUPFAM" id="SSF51905">
    <property type="entry name" value="FAD/NAD(P)-binding domain"/>
    <property type="match status" value="1"/>
</dbReference>
<dbReference type="PANTHER" id="PTHR11552:SF147">
    <property type="entry name" value="CHOLINE DEHYDROGENASE, MITOCHONDRIAL"/>
    <property type="match status" value="1"/>
</dbReference>
<keyword evidence="4 5" id="KW-0274">FAD</keyword>
<dbReference type="GO" id="GO:0016614">
    <property type="term" value="F:oxidoreductase activity, acting on CH-OH group of donors"/>
    <property type="evidence" value="ECO:0007669"/>
    <property type="project" value="InterPro"/>
</dbReference>
<dbReference type="InterPro" id="IPR012132">
    <property type="entry name" value="GMC_OxRdtase"/>
</dbReference>
<evidence type="ECO:0000256" key="3">
    <source>
        <dbReference type="ARBA" id="ARBA00022630"/>
    </source>
</evidence>
<evidence type="ECO:0000313" key="8">
    <source>
        <dbReference type="Proteomes" id="UP001196509"/>
    </source>
</evidence>
<comment type="cofactor">
    <cofactor evidence="1 5">
        <name>FAD</name>
        <dbReference type="ChEBI" id="CHEBI:57692"/>
    </cofactor>
</comment>
<feature type="binding site" evidence="5">
    <location>
        <begin position="512"/>
        <end position="513"/>
    </location>
    <ligand>
        <name>FAD</name>
        <dbReference type="ChEBI" id="CHEBI:57692"/>
    </ligand>
</feature>
<dbReference type="PANTHER" id="PTHR11552">
    <property type="entry name" value="GLUCOSE-METHANOL-CHOLINE GMC OXIDOREDUCTASE"/>
    <property type="match status" value="1"/>
</dbReference>
<evidence type="ECO:0000313" key="7">
    <source>
        <dbReference type="EMBL" id="MBW8639470.1"/>
    </source>
</evidence>
<dbReference type="PROSITE" id="PS51257">
    <property type="entry name" value="PROKAR_LIPOPROTEIN"/>
    <property type="match status" value="1"/>
</dbReference>
<name>A0AAE3D1A8_9HYPH</name>
<evidence type="ECO:0000256" key="4">
    <source>
        <dbReference type="ARBA" id="ARBA00022827"/>
    </source>
</evidence>
<dbReference type="Pfam" id="PF05199">
    <property type="entry name" value="GMC_oxred_C"/>
    <property type="match status" value="1"/>
</dbReference>
<comment type="caution">
    <text evidence="7">The sequence shown here is derived from an EMBL/GenBank/DDBJ whole genome shotgun (WGS) entry which is preliminary data.</text>
</comment>
<evidence type="ECO:0000256" key="5">
    <source>
        <dbReference type="PIRSR" id="PIRSR000137-2"/>
    </source>
</evidence>
<evidence type="ECO:0000259" key="6">
    <source>
        <dbReference type="PROSITE" id="PS00624"/>
    </source>
</evidence>
<dbReference type="RefSeq" id="WP_220230199.1">
    <property type="nucleotide sequence ID" value="NZ_JAICBX010000004.1"/>
</dbReference>
<accession>A0AAE3D1A8</accession>
<gene>
    <name evidence="7" type="ORF">K1W69_19910</name>
</gene>
<dbReference type="Gene3D" id="3.30.410.40">
    <property type="match status" value="2"/>
</dbReference>
<dbReference type="AlphaFoldDB" id="A0AAE3D1A8"/>
<reference evidence="7" key="1">
    <citation type="submission" date="2021-08" db="EMBL/GenBank/DDBJ databases">
        <title>Hoeflea bacterium WL0058 sp. nov., isolated from the sediment.</title>
        <authorList>
            <person name="Wang L."/>
            <person name="Zhang D."/>
        </authorList>
    </citation>
    <scope>NUCLEOTIDE SEQUENCE</scope>
    <source>
        <strain evidence="7">WL0058</strain>
    </source>
</reference>
<dbReference type="SUPFAM" id="SSF54373">
    <property type="entry name" value="FAD-linked reductases, C-terminal domain"/>
    <property type="match status" value="1"/>
</dbReference>
<dbReference type="GO" id="GO:0050660">
    <property type="term" value="F:flavin adenine dinucleotide binding"/>
    <property type="evidence" value="ECO:0007669"/>
    <property type="project" value="InterPro"/>
</dbReference>
<dbReference type="InterPro" id="IPR000172">
    <property type="entry name" value="GMC_OxRdtase_N"/>
</dbReference>
<evidence type="ECO:0000256" key="2">
    <source>
        <dbReference type="ARBA" id="ARBA00010790"/>
    </source>
</evidence>
<keyword evidence="8" id="KW-1185">Reference proteome</keyword>
<sequence length="580" mass="62722">MPDRNTTPPAADAAKGDHFDYIVVGAGSAGCVLASRLSEDHTKRVLLLEAGPDTKPGHVPADILDSYPHHAYYNAAYHWPGLRVANGALGEAAGSKAYEQGRIMGGSSSINGMMAIRALPSDFDDWKSLGALGWAWEDVAPYFRKLERDLDMSGSGHGSEGRLPVRRIPRAEWPGFSEAACRAIENAGILYGEDHNDGSEIGVYPMPINNRDDQRVSVAAAYLDSEVRSRPNLSIRCNAHAERIEIDSGRATGVVARLDNVSLMHTADEVFLCCGALHTPTLLMRSGVGEASMLSNAGLEIRVNRPGVGTNLQDHPTVGIASYIVPSARLSARMRRHLLLGARYSSGLHGCSAGDMYLLCANQVAWHSIGKQYAALIAWVNKSYSRGSARLDSRNPHGEPIVDLNLLDDQRDLTRLVSAVKFIAELYRHEALRAVAPAPFAASYTDRERRLGKSTPMNRLLAGVGAALIDSSDFSRRLVTDHIIAPQGDLSALISNENRLVDWVRGNVTHGWHACGTCRIGAREDPDAVLDSDCRVIGVDALRVVDASAMPSIVSANTNLTSIMMAEKISDHVKNKRLSS</sequence>
<organism evidence="7 8">
    <name type="scientific">Flavimaribacter sediminis</name>
    <dbReference type="NCBI Taxonomy" id="2865987"/>
    <lineage>
        <taxon>Bacteria</taxon>
        <taxon>Pseudomonadati</taxon>
        <taxon>Pseudomonadota</taxon>
        <taxon>Alphaproteobacteria</taxon>
        <taxon>Hyphomicrobiales</taxon>
        <taxon>Rhizobiaceae</taxon>
        <taxon>Flavimaribacter</taxon>
    </lineage>
</organism>